<dbReference type="InterPro" id="IPR050496">
    <property type="entry name" value="SNF2_RAD54_helicase_repair"/>
</dbReference>
<dbReference type="EMBL" id="MN739696">
    <property type="protein sequence ID" value="QHT21732.1"/>
    <property type="molecule type" value="Genomic_DNA"/>
</dbReference>
<dbReference type="PROSITE" id="PS51192">
    <property type="entry name" value="HELICASE_ATP_BIND_1"/>
    <property type="match status" value="1"/>
</dbReference>
<dbReference type="AlphaFoldDB" id="A0A6C0DZ35"/>
<dbReference type="InterPro" id="IPR001650">
    <property type="entry name" value="Helicase_C-like"/>
</dbReference>
<dbReference type="GO" id="GO:0016787">
    <property type="term" value="F:hydrolase activity"/>
    <property type="evidence" value="ECO:0007669"/>
    <property type="project" value="InterPro"/>
</dbReference>
<protein>
    <recommendedName>
        <fullName evidence="4">Helicase ATP-binding domain-containing protein</fullName>
    </recommendedName>
</protein>
<name>A0A6C0DZ35_9ZZZZ</name>
<reference evidence="3" key="1">
    <citation type="journal article" date="2020" name="Nature">
        <title>Giant virus diversity and host interactions through global metagenomics.</title>
        <authorList>
            <person name="Schulz F."/>
            <person name="Roux S."/>
            <person name="Paez-Espino D."/>
            <person name="Jungbluth S."/>
            <person name="Walsh D.A."/>
            <person name="Denef V.J."/>
            <person name="McMahon K.D."/>
            <person name="Konstantinidis K.T."/>
            <person name="Eloe-Fadrosh E.A."/>
            <person name="Kyrpides N.C."/>
            <person name="Woyke T."/>
        </authorList>
    </citation>
    <scope>NUCLEOTIDE SEQUENCE</scope>
    <source>
        <strain evidence="3">GVMAG-M-3300023179-103</strain>
    </source>
</reference>
<organism evidence="3">
    <name type="scientific">viral metagenome</name>
    <dbReference type="NCBI Taxonomy" id="1070528"/>
    <lineage>
        <taxon>unclassified sequences</taxon>
        <taxon>metagenomes</taxon>
        <taxon>organismal metagenomes</taxon>
    </lineage>
</organism>
<feature type="domain" description="Helicase ATP-binding" evidence="1">
    <location>
        <begin position="52"/>
        <end position="200"/>
    </location>
</feature>
<dbReference type="SMART" id="SM00490">
    <property type="entry name" value="HELICc"/>
    <property type="match status" value="1"/>
</dbReference>
<evidence type="ECO:0000259" key="2">
    <source>
        <dbReference type="PROSITE" id="PS51194"/>
    </source>
</evidence>
<dbReference type="SUPFAM" id="SSF52540">
    <property type="entry name" value="P-loop containing nucleoside triphosphate hydrolases"/>
    <property type="match status" value="2"/>
</dbReference>
<dbReference type="PANTHER" id="PTHR45629">
    <property type="entry name" value="SNF2/RAD54 FAMILY MEMBER"/>
    <property type="match status" value="1"/>
</dbReference>
<dbReference type="PANTHER" id="PTHR45629:SF7">
    <property type="entry name" value="DNA EXCISION REPAIR PROTEIN ERCC-6-RELATED"/>
    <property type="match status" value="1"/>
</dbReference>
<dbReference type="Pfam" id="PF00271">
    <property type="entry name" value="Helicase_C"/>
    <property type="match status" value="1"/>
</dbReference>
<dbReference type="GO" id="GO:0003677">
    <property type="term" value="F:DNA binding"/>
    <property type="evidence" value="ECO:0007669"/>
    <property type="project" value="InterPro"/>
</dbReference>
<dbReference type="Gene3D" id="3.40.50.300">
    <property type="entry name" value="P-loop containing nucleotide triphosphate hydrolases"/>
    <property type="match status" value="2"/>
</dbReference>
<dbReference type="InterPro" id="IPR014001">
    <property type="entry name" value="Helicase_ATP-bd"/>
</dbReference>
<dbReference type="InterPro" id="IPR027417">
    <property type="entry name" value="P-loop_NTPase"/>
</dbReference>
<proteinExistence type="predicted"/>
<dbReference type="PROSITE" id="PS51194">
    <property type="entry name" value="HELICASE_CTER"/>
    <property type="match status" value="1"/>
</dbReference>
<dbReference type="Pfam" id="PF04851">
    <property type="entry name" value="ResIII"/>
    <property type="match status" value="1"/>
</dbReference>
<evidence type="ECO:0000259" key="1">
    <source>
        <dbReference type="PROSITE" id="PS51192"/>
    </source>
</evidence>
<feature type="domain" description="Helicase C-terminal" evidence="2">
    <location>
        <begin position="288"/>
        <end position="453"/>
    </location>
</feature>
<sequence>MLSSSLIKKINTRVIDLFENAYKDNELDSIDIKQEILNKLLPYQTLHTINMISAVKKNISSIDASSTGTGKTYVISAVCKQLQIKPLVICPKSIIGTWKNILKSFDVKYIDVINYEAILSKTKDKNSYVKLINNNYVWKFEDNNVLIIFDEAHKCKNPKTNNGKLLLSTKDKIKTILLSATICDKDEDFYIFGYILGLYKRQSEGVKWLGTMRREMKNQYKNKSTNILENFIFPQKGSKMSMTDLGDSYPKNQISIECYSVDDKDKETINKYYEEVKMNKFKIVANIKMRQVIENIKVKIMCDLCETYYLQNNSIVFFVNFRSSFALIEKYLTNKNILFAKIDGSQTDVERQDNIDLFQTNKVRAIICMIQTGGISISLHDINGTNPRISLISPSYSHIELIQTLGRIYRSGCLTPCVQKIIFCEDTFEENIVSILKNKKNMLDTLSDKDFEF</sequence>
<dbReference type="GO" id="GO:0005524">
    <property type="term" value="F:ATP binding"/>
    <property type="evidence" value="ECO:0007669"/>
    <property type="project" value="InterPro"/>
</dbReference>
<dbReference type="SMART" id="SM00487">
    <property type="entry name" value="DEXDc"/>
    <property type="match status" value="1"/>
</dbReference>
<dbReference type="InterPro" id="IPR006935">
    <property type="entry name" value="Helicase/UvrB_N"/>
</dbReference>
<evidence type="ECO:0000313" key="3">
    <source>
        <dbReference type="EMBL" id="QHT21732.1"/>
    </source>
</evidence>
<evidence type="ECO:0008006" key="4">
    <source>
        <dbReference type="Google" id="ProtNLM"/>
    </source>
</evidence>
<accession>A0A6C0DZ35</accession>